<reference evidence="2" key="1">
    <citation type="journal article" date="2016" name="Nat. Biotechnol.">
        <title>Sequencing wild and cultivated cassava and related species reveals extensive interspecific hybridization and genetic diversity.</title>
        <authorList>
            <person name="Bredeson J.V."/>
            <person name="Lyons J.B."/>
            <person name="Prochnik S.E."/>
            <person name="Wu G.A."/>
            <person name="Ha C.M."/>
            <person name="Edsinger-Gonzales E."/>
            <person name="Grimwood J."/>
            <person name="Schmutz J."/>
            <person name="Rabbi I.Y."/>
            <person name="Egesi C."/>
            <person name="Nauluvula P."/>
            <person name="Lebot V."/>
            <person name="Ndunguru J."/>
            <person name="Mkamilo G."/>
            <person name="Bart R.S."/>
            <person name="Setter T.L."/>
            <person name="Gleadow R.M."/>
            <person name="Kulakow P."/>
            <person name="Ferguson M.E."/>
            <person name="Rounsley S."/>
            <person name="Rokhsar D.S."/>
        </authorList>
    </citation>
    <scope>NUCLEOTIDE SEQUENCE [LARGE SCALE GENOMIC DNA]</scope>
    <source>
        <strain evidence="2">cv. AM560-2</strain>
    </source>
</reference>
<dbReference type="EMBL" id="CM004394">
    <property type="protein sequence ID" value="KAG8649517.1"/>
    <property type="molecule type" value="Genomic_DNA"/>
</dbReference>
<evidence type="ECO:0000313" key="2">
    <source>
        <dbReference type="Proteomes" id="UP000091857"/>
    </source>
</evidence>
<comment type="caution">
    <text evidence="1">The sequence shown here is derived from an EMBL/GenBank/DDBJ whole genome shotgun (WGS) entry which is preliminary data.</text>
</comment>
<organism evidence="1 2">
    <name type="scientific">Manihot esculenta</name>
    <name type="common">Cassava</name>
    <name type="synonym">Jatropha manihot</name>
    <dbReference type="NCBI Taxonomy" id="3983"/>
    <lineage>
        <taxon>Eukaryota</taxon>
        <taxon>Viridiplantae</taxon>
        <taxon>Streptophyta</taxon>
        <taxon>Embryophyta</taxon>
        <taxon>Tracheophyta</taxon>
        <taxon>Spermatophyta</taxon>
        <taxon>Magnoliopsida</taxon>
        <taxon>eudicotyledons</taxon>
        <taxon>Gunneridae</taxon>
        <taxon>Pentapetalae</taxon>
        <taxon>rosids</taxon>
        <taxon>fabids</taxon>
        <taxon>Malpighiales</taxon>
        <taxon>Euphorbiaceae</taxon>
        <taxon>Crotonoideae</taxon>
        <taxon>Manihoteae</taxon>
        <taxon>Manihot</taxon>
    </lineage>
</organism>
<name>A0ACB7H9S5_MANES</name>
<dbReference type="Proteomes" id="UP000091857">
    <property type="component" value="Chromosome 8"/>
</dbReference>
<accession>A0ACB7H9S5</accession>
<evidence type="ECO:0000313" key="1">
    <source>
        <dbReference type="EMBL" id="KAG8649517.1"/>
    </source>
</evidence>
<sequence>MRFNEFKPGELMGVINVRKKFPDALRSSSVFLVELLREKGRTHIPSPCVAASPPLQFGTGHDCCHFVIMAMLLLVHLVEDFMAFQTLWCVDICTFGLKFFLFV</sequence>
<proteinExistence type="predicted"/>
<protein>
    <submittedName>
        <fullName evidence="1">Uncharacterized protein</fullName>
    </submittedName>
</protein>
<keyword evidence="2" id="KW-1185">Reference proteome</keyword>
<gene>
    <name evidence="1" type="ORF">MANES_08G102611v8</name>
</gene>